<feature type="region of interest" description="Disordered" evidence="3">
    <location>
        <begin position="647"/>
        <end position="668"/>
    </location>
</feature>
<protein>
    <recommendedName>
        <fullName evidence="7">LRRCT domain-containing protein</fullName>
    </recommendedName>
</protein>
<dbReference type="PANTHER" id="PTHR43564">
    <property type="entry name" value="KYNURENINE FORMAMIDASE-LIKE PROTEIN"/>
    <property type="match status" value="1"/>
</dbReference>
<feature type="region of interest" description="Disordered" evidence="3">
    <location>
        <begin position="709"/>
        <end position="926"/>
    </location>
</feature>
<feature type="chain" id="PRO_5002935336" description="LRRCT domain-containing protein" evidence="5">
    <location>
        <begin position="25"/>
        <end position="926"/>
    </location>
</feature>
<accession>C3ZY75</accession>
<keyword evidence="4" id="KW-1133">Transmembrane helix</keyword>
<evidence type="ECO:0000313" key="6">
    <source>
        <dbReference type="EMBL" id="EEN42506.1"/>
    </source>
</evidence>
<dbReference type="InterPro" id="IPR003591">
    <property type="entry name" value="Leu-rich_rpt_typical-subtyp"/>
</dbReference>
<dbReference type="InParanoid" id="C3ZY75"/>
<feature type="region of interest" description="Disordered" evidence="3">
    <location>
        <begin position="674"/>
        <end position="693"/>
    </location>
</feature>
<sequence>MAVKLMAKVCLLLLLQLLVSRIDAGSWQSCREVSVAKCGVGDSRSDGHEYRYDIGAYRYKWTKYPHKAYSYRGPFVAVTLSQVFQSCQVCSNETRPTQGGPTQNPSLPPARTNIMIVDNDIGELDTQKAELLSQIPCGRYCRLWFVGCNLTEIEGGAFAKLPQVSTLVIWRSNVQTLRNGTFAGMDGLKDLLLLENNLTHLEDGCLDGLQSLSHLILVDNQILTLSPDTFRGVQPYWIDNKLTAIGAGMFHGLERLGVLKLEGNRISHIAAGAFQTNTKLSNLDLARNRLTFLSGGWFRSTFPYNLMAPGNAIAAVSLEGRVLRWKIIILENLPRCTCANEWLYEHQGNTLKFKQRFISAMQVFPERSCPASALNLNSPAPVNPRSLPCPAPLVVIVNAERSAAYKYEAVGDVYWEQSPTVSFAFPNGLHHEVDMTYDTNTTTHDRLPTGNLTVRLVTDLKAEGWVKCEGPQNLLGESGNDSLHMCSNYMGRSRFTIWLETAEPLAFENTTCTASSETGSHTVVFMASERAHSGLTTPQAPELSLMNTTPFATIISTTLLLTDISTTPLSTSASDDGNEDLLWYIVYAAIGLLSPLAVLGVWGCAMYIWRRLRRKALGNPSDPSRNGNQFTACSRWPVGDQGNMDESVISPYAEGGFDDHDSLNDSESVISPYAEGSFADHPDLRRADSSQSETVPYGEAKLCAAYAGRARAQTHPVPSRPYSTERPRQTPNREGAVLATYGPNGRDKSGKKCYQHPSILPNPGSTQSSAYQQNASAAPRSHKARCYNSPALATDQERTLSNTYDQNDPREIAKRSRKTPCYNSPALATDRERTLSNTYDQNDPSEAVCNTAESPGANSYQSATSPSSESGTQPAIYDENHRSCPTTGRGNSYICPSPAASANRSPAAAYSQNDRREAINDTPDSP</sequence>
<name>C3ZY75_BRAFL</name>
<gene>
    <name evidence="6" type="ORF">BRAFLDRAFT_75134</name>
</gene>
<evidence type="ECO:0000256" key="4">
    <source>
        <dbReference type="SAM" id="Phobius"/>
    </source>
</evidence>
<proteinExistence type="predicted"/>
<feature type="compositionally biased region" description="Basic and acidic residues" evidence="3">
    <location>
        <begin position="678"/>
        <end position="688"/>
    </location>
</feature>
<evidence type="ECO:0000256" key="5">
    <source>
        <dbReference type="SAM" id="SignalP"/>
    </source>
</evidence>
<dbReference type="SMART" id="SM00369">
    <property type="entry name" value="LRR_TYP"/>
    <property type="match status" value="5"/>
</dbReference>
<feature type="signal peptide" evidence="5">
    <location>
        <begin position="1"/>
        <end position="24"/>
    </location>
</feature>
<keyword evidence="5" id="KW-0732">Signal</keyword>
<keyword evidence="2" id="KW-0677">Repeat</keyword>
<feature type="compositionally biased region" description="Low complexity" evidence="3">
    <location>
        <begin position="765"/>
        <end position="778"/>
    </location>
</feature>
<dbReference type="SUPFAM" id="SSF52058">
    <property type="entry name" value="L domain-like"/>
    <property type="match status" value="1"/>
</dbReference>
<evidence type="ECO:0008006" key="7">
    <source>
        <dbReference type="Google" id="ProtNLM"/>
    </source>
</evidence>
<feature type="compositionally biased region" description="Low complexity" evidence="3">
    <location>
        <begin position="896"/>
        <end position="909"/>
    </location>
</feature>
<dbReference type="Gene3D" id="3.80.10.10">
    <property type="entry name" value="Ribonuclease Inhibitor"/>
    <property type="match status" value="2"/>
</dbReference>
<keyword evidence="1" id="KW-0433">Leucine-rich repeat</keyword>
<evidence type="ECO:0000256" key="3">
    <source>
        <dbReference type="SAM" id="MobiDB-lite"/>
    </source>
</evidence>
<dbReference type="EMBL" id="GG666722">
    <property type="protein sequence ID" value="EEN42506.1"/>
    <property type="molecule type" value="Genomic_DNA"/>
</dbReference>
<dbReference type="Pfam" id="PF13855">
    <property type="entry name" value="LRR_8"/>
    <property type="match status" value="2"/>
</dbReference>
<dbReference type="eggNOG" id="KOG4194">
    <property type="taxonomic scope" value="Eukaryota"/>
</dbReference>
<dbReference type="PANTHER" id="PTHR43564:SF2">
    <property type="entry name" value="BLR6059 PROTEIN"/>
    <property type="match status" value="1"/>
</dbReference>
<reference evidence="6" key="1">
    <citation type="journal article" date="2008" name="Nature">
        <title>The amphioxus genome and the evolution of the chordate karyotype.</title>
        <authorList>
            <consortium name="US DOE Joint Genome Institute (JGI-PGF)"/>
            <person name="Putnam N.H."/>
            <person name="Butts T."/>
            <person name="Ferrier D.E.K."/>
            <person name="Furlong R.F."/>
            <person name="Hellsten U."/>
            <person name="Kawashima T."/>
            <person name="Robinson-Rechavi M."/>
            <person name="Shoguchi E."/>
            <person name="Terry A."/>
            <person name="Yu J.-K."/>
            <person name="Benito-Gutierrez E.L."/>
            <person name="Dubchak I."/>
            <person name="Garcia-Fernandez J."/>
            <person name="Gibson-Brown J.J."/>
            <person name="Grigoriev I.V."/>
            <person name="Horton A.C."/>
            <person name="de Jong P.J."/>
            <person name="Jurka J."/>
            <person name="Kapitonov V.V."/>
            <person name="Kohara Y."/>
            <person name="Kuroki Y."/>
            <person name="Lindquist E."/>
            <person name="Lucas S."/>
            <person name="Osoegawa K."/>
            <person name="Pennacchio L.A."/>
            <person name="Salamov A.A."/>
            <person name="Satou Y."/>
            <person name="Sauka-Spengler T."/>
            <person name="Schmutz J."/>
            <person name="Shin-I T."/>
            <person name="Toyoda A."/>
            <person name="Bronner-Fraser M."/>
            <person name="Fujiyama A."/>
            <person name="Holland L.Z."/>
            <person name="Holland P.W.H."/>
            <person name="Satoh N."/>
            <person name="Rokhsar D.S."/>
        </authorList>
    </citation>
    <scope>NUCLEOTIDE SEQUENCE [LARGE SCALE GENOMIC DNA]</scope>
    <source>
        <strain evidence="6">S238N-H82</strain>
        <tissue evidence="6">Testes</tissue>
    </source>
</reference>
<feature type="compositionally biased region" description="Polar residues" evidence="3">
    <location>
        <begin position="835"/>
        <end position="844"/>
    </location>
</feature>
<dbReference type="AlphaFoldDB" id="C3ZY75"/>
<feature type="compositionally biased region" description="Polar residues" evidence="3">
    <location>
        <begin position="851"/>
        <end position="873"/>
    </location>
</feature>
<keyword evidence="4" id="KW-0472">Membrane</keyword>
<organism>
    <name type="scientific">Branchiostoma floridae</name>
    <name type="common">Florida lancelet</name>
    <name type="synonym">Amphioxus</name>
    <dbReference type="NCBI Taxonomy" id="7739"/>
    <lineage>
        <taxon>Eukaryota</taxon>
        <taxon>Metazoa</taxon>
        <taxon>Chordata</taxon>
        <taxon>Cephalochordata</taxon>
        <taxon>Leptocardii</taxon>
        <taxon>Amphioxiformes</taxon>
        <taxon>Branchiostomatidae</taxon>
        <taxon>Branchiostoma</taxon>
    </lineage>
</organism>
<evidence type="ECO:0000256" key="2">
    <source>
        <dbReference type="ARBA" id="ARBA00022737"/>
    </source>
</evidence>
<keyword evidence="4" id="KW-0812">Transmembrane</keyword>
<dbReference type="InterPro" id="IPR032675">
    <property type="entry name" value="LRR_dom_sf"/>
</dbReference>
<dbReference type="InterPro" id="IPR001611">
    <property type="entry name" value="Leu-rich_rpt"/>
</dbReference>
<feature type="transmembrane region" description="Helical" evidence="4">
    <location>
        <begin position="581"/>
        <end position="609"/>
    </location>
</feature>
<evidence type="ECO:0000256" key="1">
    <source>
        <dbReference type="ARBA" id="ARBA00022614"/>
    </source>
</evidence>